<organism evidence="1 2">
    <name type="scientific">Tenacibaculum polynesiense</name>
    <dbReference type="NCBI Taxonomy" id="3137857"/>
    <lineage>
        <taxon>Bacteria</taxon>
        <taxon>Pseudomonadati</taxon>
        <taxon>Bacteroidota</taxon>
        <taxon>Flavobacteriia</taxon>
        <taxon>Flavobacteriales</taxon>
        <taxon>Flavobacteriaceae</taxon>
        <taxon>Tenacibaculum</taxon>
    </lineage>
</organism>
<dbReference type="Pfam" id="PF09365">
    <property type="entry name" value="DUF2461"/>
    <property type="match status" value="1"/>
</dbReference>
<dbReference type="EMBL" id="CAXJIO010000001">
    <property type="protein sequence ID" value="CAL2101021.1"/>
    <property type="molecule type" value="Genomic_DNA"/>
</dbReference>
<evidence type="ECO:0000313" key="2">
    <source>
        <dbReference type="Proteomes" id="UP001497527"/>
    </source>
</evidence>
<evidence type="ECO:0000313" key="1">
    <source>
        <dbReference type="EMBL" id="CAL2101021.1"/>
    </source>
</evidence>
<name>A0ABP1EYM1_9FLAO</name>
<dbReference type="PANTHER" id="PTHR36452">
    <property type="entry name" value="CHROMOSOME 12, WHOLE GENOME SHOTGUN SEQUENCE"/>
    <property type="match status" value="1"/>
</dbReference>
<dbReference type="PIRSF" id="PIRSF028451">
    <property type="entry name" value="UCP028451"/>
    <property type="match status" value="1"/>
</dbReference>
<gene>
    <name evidence="1" type="ORF">T190423A01A_100009</name>
</gene>
<dbReference type="NCBIfam" id="TIGR02453">
    <property type="entry name" value="TIGR02453 family protein"/>
    <property type="match status" value="1"/>
</dbReference>
<dbReference type="InterPro" id="IPR012808">
    <property type="entry name" value="CHP02453"/>
</dbReference>
<sequence length="241" mass="28172">MEIFPWSFCILGLQISRTMQIEKSTFQFLKDLSENNNRDWFTDNKGDFTNAQNNAKALYASVQDNLNKHDEIDKFKLFRIYRDVRFSKDKTPYKTHFGGSFHRKKPELRGGYYLHIAPGDSFLAGGFWEPNKEDLFRIRKEFEMDASEVREILTEENYVKHFGGVFEGEELKTAPKGFDKTHPDIDLIRKKGYIAVKRFSDKEVLAKDFLSNIDEAFIALRPFFNYMSDVLTTNLNGESII</sequence>
<dbReference type="InterPro" id="IPR015996">
    <property type="entry name" value="UCP028451"/>
</dbReference>
<reference evidence="1 2" key="1">
    <citation type="submission" date="2024-05" db="EMBL/GenBank/DDBJ databases">
        <authorList>
            <person name="Duchaud E."/>
        </authorList>
    </citation>
    <scope>NUCLEOTIDE SEQUENCE [LARGE SCALE GENOMIC DNA]</scope>
    <source>
        <strain evidence="1">Ena-SAMPLE-TAB-13-05-2024-13:56:06:370-140308</strain>
    </source>
</reference>
<dbReference type="PANTHER" id="PTHR36452:SF1">
    <property type="entry name" value="DUF2461 DOMAIN-CONTAINING PROTEIN"/>
    <property type="match status" value="1"/>
</dbReference>
<keyword evidence="2" id="KW-1185">Reference proteome</keyword>
<dbReference type="Proteomes" id="UP001497527">
    <property type="component" value="Unassembled WGS sequence"/>
</dbReference>
<proteinExistence type="predicted"/>
<comment type="caution">
    <text evidence="1">The sequence shown here is derived from an EMBL/GenBank/DDBJ whole genome shotgun (WGS) entry which is preliminary data.</text>
</comment>
<accession>A0ABP1EYM1</accession>
<protein>
    <submittedName>
        <fullName evidence="1">TIGR02453 family protein</fullName>
    </submittedName>
</protein>